<comment type="function">
    <text evidence="5">Has an important function as a repair enzyme for proteins that have been inactivated by oxidation. Catalyzes the reversible oxidation-reduction of methionine sulfoxide in proteins to methionine.</text>
</comment>
<dbReference type="Gene3D" id="3.30.1060.10">
    <property type="entry name" value="Peptide methionine sulphoxide reductase MsrA"/>
    <property type="match status" value="1"/>
</dbReference>
<dbReference type="Pfam" id="PF01625">
    <property type="entry name" value="PMSR"/>
    <property type="match status" value="1"/>
</dbReference>
<reference evidence="7 8" key="1">
    <citation type="submission" date="2016-10" db="EMBL/GenBank/DDBJ databases">
        <authorList>
            <person name="Varghese N."/>
            <person name="Submissions S."/>
        </authorList>
    </citation>
    <scope>NUCLEOTIDE SEQUENCE [LARGE SCALE GENOMIC DNA]</scope>
    <source>
        <strain evidence="7 8">DSM 20748</strain>
    </source>
</reference>
<evidence type="ECO:0000259" key="6">
    <source>
        <dbReference type="Pfam" id="PF01625"/>
    </source>
</evidence>
<feature type="domain" description="Peptide methionine sulphoxide reductase MsrA" evidence="6">
    <location>
        <begin position="4"/>
        <end position="149"/>
    </location>
</feature>
<comment type="catalytic activity">
    <reaction evidence="4 5">
        <text>[thioredoxin]-disulfide + L-methionine + H2O = L-methionine (S)-S-oxide + [thioredoxin]-dithiol</text>
        <dbReference type="Rhea" id="RHEA:19993"/>
        <dbReference type="Rhea" id="RHEA-COMP:10698"/>
        <dbReference type="Rhea" id="RHEA-COMP:10700"/>
        <dbReference type="ChEBI" id="CHEBI:15377"/>
        <dbReference type="ChEBI" id="CHEBI:29950"/>
        <dbReference type="ChEBI" id="CHEBI:50058"/>
        <dbReference type="ChEBI" id="CHEBI:57844"/>
        <dbReference type="ChEBI" id="CHEBI:58772"/>
        <dbReference type="EC" id="1.8.4.11"/>
    </reaction>
</comment>
<feature type="active site" evidence="5">
    <location>
        <position position="10"/>
    </location>
</feature>
<evidence type="ECO:0000256" key="3">
    <source>
        <dbReference type="ARBA" id="ARBA00047806"/>
    </source>
</evidence>
<dbReference type="HAMAP" id="MF_01401">
    <property type="entry name" value="MsrA"/>
    <property type="match status" value="1"/>
</dbReference>
<accession>A0A1H3HHJ8</accession>
<comment type="catalytic activity">
    <reaction evidence="3 5">
        <text>L-methionyl-[protein] + [thioredoxin]-disulfide + H2O = L-methionyl-(S)-S-oxide-[protein] + [thioredoxin]-dithiol</text>
        <dbReference type="Rhea" id="RHEA:14217"/>
        <dbReference type="Rhea" id="RHEA-COMP:10698"/>
        <dbReference type="Rhea" id="RHEA-COMP:10700"/>
        <dbReference type="Rhea" id="RHEA-COMP:12313"/>
        <dbReference type="Rhea" id="RHEA-COMP:12315"/>
        <dbReference type="ChEBI" id="CHEBI:15377"/>
        <dbReference type="ChEBI" id="CHEBI:16044"/>
        <dbReference type="ChEBI" id="CHEBI:29950"/>
        <dbReference type="ChEBI" id="CHEBI:44120"/>
        <dbReference type="ChEBI" id="CHEBI:50058"/>
        <dbReference type="EC" id="1.8.4.11"/>
    </reaction>
</comment>
<protein>
    <recommendedName>
        <fullName evidence="5">Peptide methionine sulfoxide reductase MsrA</fullName>
        <shortName evidence="5">Protein-methionine-S-oxide reductase</shortName>
        <ecNumber evidence="5">1.8.4.11</ecNumber>
    </recommendedName>
    <alternativeName>
        <fullName evidence="5">Peptide-methionine (S)-S-oxide reductase</fullName>
        <shortName evidence="5">Peptide Met(O) reductase</shortName>
    </alternativeName>
</protein>
<dbReference type="EMBL" id="FNOS01000005">
    <property type="protein sequence ID" value="SDY14139.1"/>
    <property type="molecule type" value="Genomic_DNA"/>
</dbReference>
<sequence length="156" mass="17507">MAIATFGAGCFWGVEAFFDRLNGVTNTTVGYTGGFVENPSYEHVKTGETGHAESIRIEFDPEVLTYEALVEYFLEAHDPTSVNRQGEDVGHQYRSVIFYANEEQRQLSVAKIKEWNGRGIFKSPIITEVVPASTFYEAEEYHQQYVKKYGAACSAV</sequence>
<name>A0A1H3HHJ8_9BACI</name>
<evidence type="ECO:0000313" key="8">
    <source>
        <dbReference type="Proteomes" id="UP000198647"/>
    </source>
</evidence>
<evidence type="ECO:0000256" key="5">
    <source>
        <dbReference type="HAMAP-Rule" id="MF_01401"/>
    </source>
</evidence>
<gene>
    <name evidence="5" type="primary">msrA</name>
    <name evidence="7" type="ORF">SAMN04488081_2189</name>
</gene>
<keyword evidence="2 5" id="KW-0560">Oxidoreductase</keyword>
<dbReference type="RefSeq" id="WP_093107754.1">
    <property type="nucleotide sequence ID" value="NZ_FNOS01000005.1"/>
</dbReference>
<dbReference type="PANTHER" id="PTHR43774">
    <property type="entry name" value="PEPTIDE METHIONINE SULFOXIDE REDUCTASE"/>
    <property type="match status" value="1"/>
</dbReference>
<organism evidence="7 8">
    <name type="scientific">Salimicrobium album</name>
    <dbReference type="NCBI Taxonomy" id="50717"/>
    <lineage>
        <taxon>Bacteria</taxon>
        <taxon>Bacillati</taxon>
        <taxon>Bacillota</taxon>
        <taxon>Bacilli</taxon>
        <taxon>Bacillales</taxon>
        <taxon>Bacillaceae</taxon>
        <taxon>Salimicrobium</taxon>
    </lineage>
</organism>
<dbReference type="InterPro" id="IPR002569">
    <property type="entry name" value="Met_Sox_Rdtase_MsrA_dom"/>
</dbReference>
<evidence type="ECO:0000256" key="1">
    <source>
        <dbReference type="ARBA" id="ARBA00005591"/>
    </source>
</evidence>
<dbReference type="InterPro" id="IPR036509">
    <property type="entry name" value="Met_Sox_Rdtase_MsrA_sf"/>
</dbReference>
<keyword evidence="8" id="KW-1185">Reference proteome</keyword>
<comment type="similarity">
    <text evidence="1 5">Belongs to the MsrA Met sulfoxide reductase family.</text>
</comment>
<comment type="caution">
    <text evidence="7">The sequence shown here is derived from an EMBL/GenBank/DDBJ whole genome shotgun (WGS) entry which is preliminary data.</text>
</comment>
<evidence type="ECO:0000256" key="2">
    <source>
        <dbReference type="ARBA" id="ARBA00023002"/>
    </source>
</evidence>
<evidence type="ECO:0000313" key="7">
    <source>
        <dbReference type="EMBL" id="SDY14139.1"/>
    </source>
</evidence>
<dbReference type="NCBIfam" id="TIGR00401">
    <property type="entry name" value="msrA"/>
    <property type="match status" value="1"/>
</dbReference>
<dbReference type="PANTHER" id="PTHR43774:SF1">
    <property type="entry name" value="PEPTIDE METHIONINE SULFOXIDE REDUCTASE MSRA 2"/>
    <property type="match status" value="1"/>
</dbReference>
<dbReference type="EC" id="1.8.4.11" evidence="5"/>
<evidence type="ECO:0000256" key="4">
    <source>
        <dbReference type="ARBA" id="ARBA00048782"/>
    </source>
</evidence>
<proteinExistence type="inferred from homology"/>
<dbReference type="Proteomes" id="UP000198647">
    <property type="component" value="Unassembled WGS sequence"/>
</dbReference>
<dbReference type="SUPFAM" id="SSF55068">
    <property type="entry name" value="Peptide methionine sulfoxide reductase"/>
    <property type="match status" value="1"/>
</dbReference>